<proteinExistence type="predicted"/>
<sequence>MTIFDERVTDKSGKFYRIKIQQRKGFKHIYYNDRLKDRTLQETSIFSHELREIASQFNNRTLIPRANASETAKDKQIFLTSGLQRRSSWMDSEEEEDLTKKALQYYSNFRTLCRSIPNLNLNKKNAKINELIASQIHNRDLWLQKINPQEEEDLDKQIHQLQEERDTKQLVYEQDAYDIVFGDIDCPADLNNNEMDKQSQSENSEEAKDHLSKQDGKMKHTKTDNQNQNENSAKAQVLLTKQKQKENYKEMDNQSQSDDFKKFEIIQVKKKRGRHKKGKKINAQQPRKERNHNYMIEVQTRNFISGTGLLQSKPEVKKERKSIPNKSNVLQDNHTSHLIQLKGELLTLKSICIGLNVVIRMSNQPTVHLMQLQLGRINFQFLLLWIRMERINRIENRQVRNFRLSTERSKTPKMEITYTKKQALSFSMYNASVQQQSMIHDQNLIITGNTFLNQQIIESLDFSGTLLQGVLIIQYGEEGFLMHQIKRRASSPCPNFGSYYSRGSICSALSRLLQKQETKRFSSTGTIGKTA</sequence>
<evidence type="ECO:0000313" key="3">
    <source>
        <dbReference type="Proteomes" id="UP000324800"/>
    </source>
</evidence>
<dbReference type="EMBL" id="SNRW01003853">
    <property type="protein sequence ID" value="KAA6388772.1"/>
    <property type="molecule type" value="Genomic_DNA"/>
</dbReference>
<accession>A0A5J4W247</accession>
<feature type="compositionally biased region" description="Basic and acidic residues" evidence="1">
    <location>
        <begin position="194"/>
        <end position="223"/>
    </location>
</feature>
<feature type="region of interest" description="Disordered" evidence="1">
    <location>
        <begin position="190"/>
        <end position="233"/>
    </location>
</feature>
<organism evidence="2 3">
    <name type="scientific">Streblomastix strix</name>
    <dbReference type="NCBI Taxonomy" id="222440"/>
    <lineage>
        <taxon>Eukaryota</taxon>
        <taxon>Metamonada</taxon>
        <taxon>Preaxostyla</taxon>
        <taxon>Oxymonadida</taxon>
        <taxon>Streblomastigidae</taxon>
        <taxon>Streblomastix</taxon>
    </lineage>
</organism>
<name>A0A5J4W247_9EUKA</name>
<feature type="compositionally biased region" description="Polar residues" evidence="1">
    <location>
        <begin position="224"/>
        <end position="233"/>
    </location>
</feature>
<gene>
    <name evidence="2" type="ORF">EZS28_015703</name>
</gene>
<dbReference type="AlphaFoldDB" id="A0A5J4W247"/>
<evidence type="ECO:0000256" key="1">
    <source>
        <dbReference type="SAM" id="MobiDB-lite"/>
    </source>
</evidence>
<comment type="caution">
    <text evidence="2">The sequence shown here is derived from an EMBL/GenBank/DDBJ whole genome shotgun (WGS) entry which is preliminary data.</text>
</comment>
<reference evidence="2 3" key="1">
    <citation type="submission" date="2019-03" db="EMBL/GenBank/DDBJ databases">
        <title>Single cell metagenomics reveals metabolic interactions within the superorganism composed of flagellate Streblomastix strix and complex community of Bacteroidetes bacteria on its surface.</title>
        <authorList>
            <person name="Treitli S.C."/>
            <person name="Kolisko M."/>
            <person name="Husnik F."/>
            <person name="Keeling P."/>
            <person name="Hampl V."/>
        </authorList>
    </citation>
    <scope>NUCLEOTIDE SEQUENCE [LARGE SCALE GENOMIC DNA]</scope>
    <source>
        <strain evidence="2">ST1C</strain>
    </source>
</reference>
<dbReference type="Proteomes" id="UP000324800">
    <property type="component" value="Unassembled WGS sequence"/>
</dbReference>
<evidence type="ECO:0000313" key="2">
    <source>
        <dbReference type="EMBL" id="KAA6388772.1"/>
    </source>
</evidence>
<protein>
    <submittedName>
        <fullName evidence="2">Uncharacterized protein</fullName>
    </submittedName>
</protein>